<dbReference type="eggNOG" id="COG1309">
    <property type="taxonomic scope" value="Bacteria"/>
</dbReference>
<sequence>MTTGMQERMKISRRERNTTATRAKIFDVAHELFSEKGYDAVTVQHIADTADIGIGTLFYHASSKTELFLMVYNSSLEQAIQAGRKAQNDLPADASLCDRILALSLPIADAMNSPEAGNFARYHKELLFGDSNDRYRRAGIDLVRGFESEVAGVLGGALHIDAHSLLTRLTARAIFAALHFDIALPETDLNPATRFAGAGSMSLRMQIQIIVEGFESIGARHATPNRGELNLGTQAAHTSDDNDSWLAVIPAHDVS</sequence>
<name>A0A087C749_9BIFI</name>
<evidence type="ECO:0000259" key="5">
    <source>
        <dbReference type="PROSITE" id="PS50977"/>
    </source>
</evidence>
<reference evidence="6 7" key="1">
    <citation type="submission" date="2014-03" db="EMBL/GenBank/DDBJ databases">
        <title>Genomics of Bifidobacteria.</title>
        <authorList>
            <person name="Ventura M."/>
            <person name="Milani C."/>
            <person name="Lugli G.A."/>
        </authorList>
    </citation>
    <scope>NUCLEOTIDE SEQUENCE [LARGE SCALE GENOMIC DNA]</scope>
    <source>
        <strain evidence="6 7">DSM 21395</strain>
    </source>
</reference>
<evidence type="ECO:0000313" key="6">
    <source>
        <dbReference type="EMBL" id="KFI79099.1"/>
    </source>
</evidence>
<dbReference type="EMBL" id="JGZE01000002">
    <property type="protein sequence ID" value="KFI79099.1"/>
    <property type="molecule type" value="Genomic_DNA"/>
</dbReference>
<keyword evidence="2 4" id="KW-0238">DNA-binding</keyword>
<keyword evidence="7" id="KW-1185">Reference proteome</keyword>
<dbReference type="STRING" id="1437603.GCA_000771525_01427"/>
<organism evidence="6 7">
    <name type="scientific">Bifidobacterium mongoliense DSM 21395</name>
    <dbReference type="NCBI Taxonomy" id="1437603"/>
    <lineage>
        <taxon>Bacteria</taxon>
        <taxon>Bacillati</taxon>
        <taxon>Actinomycetota</taxon>
        <taxon>Actinomycetes</taxon>
        <taxon>Bifidobacteriales</taxon>
        <taxon>Bifidobacteriaceae</taxon>
        <taxon>Bifidobacterium</taxon>
    </lineage>
</organism>
<dbReference type="PROSITE" id="PS50977">
    <property type="entry name" value="HTH_TETR_2"/>
    <property type="match status" value="1"/>
</dbReference>
<dbReference type="Gene3D" id="1.10.357.10">
    <property type="entry name" value="Tetracycline Repressor, domain 2"/>
    <property type="match status" value="1"/>
</dbReference>
<keyword evidence="3" id="KW-0804">Transcription</keyword>
<evidence type="ECO:0000256" key="1">
    <source>
        <dbReference type="ARBA" id="ARBA00023015"/>
    </source>
</evidence>
<evidence type="ECO:0000256" key="3">
    <source>
        <dbReference type="ARBA" id="ARBA00023163"/>
    </source>
</evidence>
<evidence type="ECO:0000256" key="4">
    <source>
        <dbReference type="PROSITE-ProRule" id="PRU00335"/>
    </source>
</evidence>
<feature type="domain" description="HTH tetR-type" evidence="5">
    <location>
        <begin position="19"/>
        <end position="79"/>
    </location>
</feature>
<dbReference type="Proteomes" id="UP000029082">
    <property type="component" value="Unassembled WGS sequence"/>
</dbReference>
<dbReference type="OrthoDB" id="8688418at2"/>
<dbReference type="InterPro" id="IPR009057">
    <property type="entry name" value="Homeodomain-like_sf"/>
</dbReference>
<proteinExistence type="predicted"/>
<comment type="caution">
    <text evidence="6">The sequence shown here is derived from an EMBL/GenBank/DDBJ whole genome shotgun (WGS) entry which is preliminary data.</text>
</comment>
<dbReference type="SUPFAM" id="SSF46689">
    <property type="entry name" value="Homeodomain-like"/>
    <property type="match status" value="1"/>
</dbReference>
<dbReference type="AlphaFoldDB" id="A0A087C749"/>
<keyword evidence="1" id="KW-0805">Transcription regulation</keyword>
<dbReference type="PANTHER" id="PTHR30055">
    <property type="entry name" value="HTH-TYPE TRANSCRIPTIONAL REGULATOR RUTR"/>
    <property type="match status" value="1"/>
</dbReference>
<evidence type="ECO:0000313" key="7">
    <source>
        <dbReference type="Proteomes" id="UP000029082"/>
    </source>
</evidence>
<dbReference type="InterPro" id="IPR050109">
    <property type="entry name" value="HTH-type_TetR-like_transc_reg"/>
</dbReference>
<gene>
    <name evidence="6" type="ORF">BMON_0295</name>
</gene>
<evidence type="ECO:0000256" key="2">
    <source>
        <dbReference type="ARBA" id="ARBA00023125"/>
    </source>
</evidence>
<dbReference type="PANTHER" id="PTHR30055:SF234">
    <property type="entry name" value="HTH-TYPE TRANSCRIPTIONAL REGULATOR BETI"/>
    <property type="match status" value="1"/>
</dbReference>
<dbReference type="Pfam" id="PF00440">
    <property type="entry name" value="TetR_N"/>
    <property type="match status" value="1"/>
</dbReference>
<protein>
    <submittedName>
        <fullName evidence="6">TetR family transcriptional regulator</fullName>
    </submittedName>
</protein>
<dbReference type="InterPro" id="IPR001647">
    <property type="entry name" value="HTH_TetR"/>
</dbReference>
<dbReference type="GeneID" id="93094485"/>
<dbReference type="PRINTS" id="PR00455">
    <property type="entry name" value="HTHTETR"/>
</dbReference>
<dbReference type="GO" id="GO:0003700">
    <property type="term" value="F:DNA-binding transcription factor activity"/>
    <property type="evidence" value="ECO:0007669"/>
    <property type="project" value="TreeGrafter"/>
</dbReference>
<dbReference type="RefSeq" id="WP_051917739.1">
    <property type="nucleotide sequence ID" value="NZ_JDUO01000004.1"/>
</dbReference>
<accession>A0A087C749</accession>
<dbReference type="GO" id="GO:0000976">
    <property type="term" value="F:transcription cis-regulatory region binding"/>
    <property type="evidence" value="ECO:0007669"/>
    <property type="project" value="TreeGrafter"/>
</dbReference>
<feature type="DNA-binding region" description="H-T-H motif" evidence="4">
    <location>
        <begin position="42"/>
        <end position="61"/>
    </location>
</feature>